<proteinExistence type="predicted"/>
<protein>
    <submittedName>
        <fullName evidence="1">Uncharacterized protein</fullName>
    </submittedName>
</protein>
<gene>
    <name evidence="1" type="ORF">WMSIL1_LOCUS9505</name>
</gene>
<evidence type="ECO:0000313" key="2">
    <source>
        <dbReference type="Proteomes" id="UP000321570"/>
    </source>
</evidence>
<name>A0A564YTN2_HYMDI</name>
<keyword evidence="2" id="KW-1185">Reference proteome</keyword>
<dbReference type="EMBL" id="CABIJS010000388">
    <property type="protein sequence ID" value="VUZ50637.1"/>
    <property type="molecule type" value="Genomic_DNA"/>
</dbReference>
<sequence length="59" mass="6767">MMEYSKSVSAANLVHNKKTISRTQTQPQYKLTSTLDEELAKILQVHEEETQRIASLFLS</sequence>
<dbReference type="Proteomes" id="UP000321570">
    <property type="component" value="Unassembled WGS sequence"/>
</dbReference>
<reference evidence="1 2" key="1">
    <citation type="submission" date="2019-07" db="EMBL/GenBank/DDBJ databases">
        <authorList>
            <person name="Jastrzebski P J."/>
            <person name="Paukszto L."/>
            <person name="Jastrzebski P J."/>
        </authorList>
    </citation>
    <scope>NUCLEOTIDE SEQUENCE [LARGE SCALE GENOMIC DNA]</scope>
    <source>
        <strain evidence="1 2">WMS-il1</strain>
    </source>
</reference>
<dbReference type="AlphaFoldDB" id="A0A564YTN2"/>
<evidence type="ECO:0000313" key="1">
    <source>
        <dbReference type="EMBL" id="VUZ50637.1"/>
    </source>
</evidence>
<organism evidence="1 2">
    <name type="scientific">Hymenolepis diminuta</name>
    <name type="common">Rat tapeworm</name>
    <dbReference type="NCBI Taxonomy" id="6216"/>
    <lineage>
        <taxon>Eukaryota</taxon>
        <taxon>Metazoa</taxon>
        <taxon>Spiralia</taxon>
        <taxon>Lophotrochozoa</taxon>
        <taxon>Platyhelminthes</taxon>
        <taxon>Cestoda</taxon>
        <taxon>Eucestoda</taxon>
        <taxon>Cyclophyllidea</taxon>
        <taxon>Hymenolepididae</taxon>
        <taxon>Hymenolepis</taxon>
    </lineage>
</organism>
<accession>A0A564YTN2</accession>